<evidence type="ECO:0000313" key="2">
    <source>
        <dbReference type="EMBL" id="KNY28176.1"/>
    </source>
</evidence>
<evidence type="ECO:0000259" key="1">
    <source>
        <dbReference type="Pfam" id="PF02342"/>
    </source>
</evidence>
<protein>
    <submittedName>
        <fullName evidence="2">Stress protein</fullName>
    </submittedName>
</protein>
<dbReference type="PANTHER" id="PTHR32097">
    <property type="entry name" value="CAMP-BINDING PROTEIN 1-RELATED"/>
    <property type="match status" value="1"/>
</dbReference>
<dbReference type="PANTHER" id="PTHR32097:SF15">
    <property type="entry name" value="STRESS RESPONSE PROTEIN SCP2"/>
    <property type="match status" value="1"/>
</dbReference>
<dbReference type="eggNOG" id="COG2310">
    <property type="taxonomic scope" value="Bacteria"/>
</dbReference>
<name>A0A0L6JQQ7_9FIRM</name>
<reference evidence="3" key="1">
    <citation type="submission" date="2015-07" db="EMBL/GenBank/DDBJ databases">
        <title>Near-Complete Genome Sequence of the Cellulolytic Bacterium Bacteroides (Pseudobacteroides) cellulosolvens ATCC 35603.</title>
        <authorList>
            <person name="Dassa B."/>
            <person name="Utturkar S.M."/>
            <person name="Klingeman D.M."/>
            <person name="Hurt R.A."/>
            <person name="Keller M."/>
            <person name="Xu J."/>
            <person name="Reddy Y.H.K."/>
            <person name="Borovok I."/>
            <person name="Grinberg I.R."/>
            <person name="Lamed R."/>
            <person name="Zhivin O."/>
            <person name="Bayer E.A."/>
            <person name="Brown S.D."/>
        </authorList>
    </citation>
    <scope>NUCLEOTIDE SEQUENCE [LARGE SCALE GENOMIC DNA]</scope>
    <source>
        <strain evidence="3">DSM 2933</strain>
    </source>
</reference>
<feature type="domain" description="TerD" evidence="1">
    <location>
        <begin position="1"/>
        <end position="174"/>
    </location>
</feature>
<dbReference type="Gene3D" id="2.60.60.30">
    <property type="entry name" value="sav2460 like domains"/>
    <property type="match status" value="1"/>
</dbReference>
<dbReference type="STRING" id="398512.Bccel_3450"/>
<accession>A0A0L6JQQ7</accession>
<organism evidence="2 3">
    <name type="scientific">Pseudobacteroides cellulosolvens ATCC 35603 = DSM 2933</name>
    <dbReference type="NCBI Taxonomy" id="398512"/>
    <lineage>
        <taxon>Bacteria</taxon>
        <taxon>Bacillati</taxon>
        <taxon>Bacillota</taxon>
        <taxon>Clostridia</taxon>
        <taxon>Eubacteriales</taxon>
        <taxon>Oscillospiraceae</taxon>
        <taxon>Pseudobacteroides</taxon>
    </lineage>
</organism>
<gene>
    <name evidence="2" type="ORF">Bccel_3450</name>
</gene>
<keyword evidence="3" id="KW-1185">Reference proteome</keyword>
<dbReference type="InterPro" id="IPR003325">
    <property type="entry name" value="TerD"/>
</dbReference>
<dbReference type="RefSeq" id="WP_050753561.1">
    <property type="nucleotide sequence ID" value="NZ_JQKC01000050.1"/>
</dbReference>
<dbReference type="Pfam" id="PF02342">
    <property type="entry name" value="TerD"/>
    <property type="match status" value="1"/>
</dbReference>
<proteinExistence type="predicted"/>
<dbReference type="AlphaFoldDB" id="A0A0L6JQQ7"/>
<dbReference type="InterPro" id="IPR051324">
    <property type="entry name" value="Stress/Tellurium_Resist"/>
</dbReference>
<sequence>MCTYLVKGQRIDLANYLGNSSVLLLAFGWADSSISLDVSAFPLGSSEKVQFDDDFVFYNNPHTFDGGIILANDGKSINVDLVKIPERITKIAFSLSIYDDDLKIDNFSKLHGAYVQVICTVTKKVLLQYNLSQDMFSNERAIVAFEIYKYRDKWKFAAVGSGFTNGLAGICNLYGLEVESPTITPPITGGETANTTSRPLNLKKTWDKKVQPLRHLVLWGWDEDQNPSFLVLYGEHEFKNGNILCDDVKYDKYLIFKGKEGHLPAFKSIKKMNSWDFSHLAPYEKIVLPYFIGLTYEQIVEKIEFQNTKFHGFRIAKNPNMVMKLPECYSQHFNLFVGILGNQNIYMRKKMLNQLVKSNPPKEVYTLLFSIASTEAISGLFLELAKTSNPILFDEAKALIPSNMTWAEIGYAKGVKRCADIYITALDPILREGKIYWININVSKMDLKLIRIRGKDLPQDKVLDGAAYRKFAKKRYLRSLQQYYNWQTRQYINYPEHYEASHYSDGKSLKIIDFKNTLQEAEVLGLADIIGKIGYFVDAPRLTYYFKGNSNKKALEYFQRYIRRVINCYADTDEDKFIEALKALLTSYTNIDYVNDKGESFTFNKFIKFYLYNDFNEKPPENMQTWQQWRDYYEWFNTDHFMRIQGRYEYRKDIWDRHLDAAADIALEANIDPVVKACYFILKDSPNLNMFISNIEYDKLVKLALVSYYPLASMFMDILVKKVDSTNDFDMMLLLSFIRCSDKRLKSMALAYFERTGGRFTPEFAANFIMLPNLSDWADLFSTGIHNLSVEQFAAFLNHIIHNHQKGLNPDQVSENINDILMQHSSKVREADPSLRIKIFDSIINALFDIPKLPEWHCAFLEEVIFAYSFEELDEILKEVAIPLRAASSRNKKIISILEAIKCKNIPMDAQILDVLESSTSRIISMLLDIIAMFKENLIDKPSTILILLESEVPIANQLAKEVFSSLPQEKQKKLHSMIIDSPVERAYSFGLLQLDSIYGERIPGEFIVQMLEHGSPEVKAYISSKVDSTIENFSIETKELFIYYVKTLLLLPNRNSKSKQRVYDSLPRFVSTFPDKLSEIESILINIGASNIIIDAERALVALAKIRKEGAVHAG</sequence>
<dbReference type="OrthoDB" id="1871124at2"/>
<dbReference type="Proteomes" id="UP000036923">
    <property type="component" value="Unassembled WGS sequence"/>
</dbReference>
<evidence type="ECO:0000313" key="3">
    <source>
        <dbReference type="Proteomes" id="UP000036923"/>
    </source>
</evidence>
<dbReference type="EMBL" id="LGTC01000001">
    <property type="protein sequence ID" value="KNY28176.1"/>
    <property type="molecule type" value="Genomic_DNA"/>
</dbReference>
<dbReference type="PATRIC" id="fig|398512.5.peg.3612"/>
<comment type="caution">
    <text evidence="2">The sequence shown here is derived from an EMBL/GenBank/DDBJ whole genome shotgun (WGS) entry which is preliminary data.</text>
</comment>
<dbReference type="CDD" id="cd06974">
    <property type="entry name" value="TerD_like"/>
    <property type="match status" value="1"/>
</dbReference>